<dbReference type="RefSeq" id="WP_074777961.1">
    <property type="nucleotide sequence ID" value="NZ_FOGN01000001.1"/>
</dbReference>
<organism evidence="3 4">
    <name type="scientific">Halopseudomonas bauzanensis</name>
    <dbReference type="NCBI Taxonomy" id="653930"/>
    <lineage>
        <taxon>Bacteria</taxon>
        <taxon>Pseudomonadati</taxon>
        <taxon>Pseudomonadota</taxon>
        <taxon>Gammaproteobacteria</taxon>
        <taxon>Pseudomonadales</taxon>
        <taxon>Pseudomonadaceae</taxon>
        <taxon>Halopseudomonas</taxon>
    </lineage>
</organism>
<sequence>MGQKHRFLISYILDSQPMNIEVESTGEHMTPEQARAHVEARYDDSSSDQITDIRISPILHPDSEPGHNYQP</sequence>
<dbReference type="Proteomes" id="UP000186599">
    <property type="component" value="Unassembled WGS sequence"/>
</dbReference>
<feature type="region of interest" description="Disordered" evidence="1">
    <location>
        <begin position="41"/>
        <end position="71"/>
    </location>
</feature>
<evidence type="ECO:0000313" key="5">
    <source>
        <dbReference type="Proteomes" id="UP000186904"/>
    </source>
</evidence>
<reference evidence="4 5" key="1">
    <citation type="submission" date="2016-10" db="EMBL/GenBank/DDBJ databases">
        <authorList>
            <person name="de Groot N.N."/>
        </authorList>
    </citation>
    <scope>NUCLEOTIDE SEQUENCE [LARGE SCALE GENOMIC DNA]</scope>
    <source>
        <strain evidence="3 4">CGMCC 1.9095</strain>
        <strain evidence="2 5">DSM 22558</strain>
    </source>
</reference>
<dbReference type="Proteomes" id="UP000186904">
    <property type="component" value="Unassembled WGS sequence"/>
</dbReference>
<protein>
    <submittedName>
        <fullName evidence="3">Uncharacterized protein</fullName>
    </submittedName>
</protein>
<accession>A0A1I4JS84</accession>
<evidence type="ECO:0000256" key="1">
    <source>
        <dbReference type="SAM" id="MobiDB-lite"/>
    </source>
</evidence>
<dbReference type="EMBL" id="FOGN01000001">
    <property type="protein sequence ID" value="SER54687.1"/>
    <property type="molecule type" value="Genomic_DNA"/>
</dbReference>
<dbReference type="STRING" id="653930.SAMN05216589_0876"/>
<dbReference type="EMBL" id="FOUA01000001">
    <property type="protein sequence ID" value="SFL69429.1"/>
    <property type="molecule type" value="Genomic_DNA"/>
</dbReference>
<gene>
    <name evidence="3" type="ORF">SAMN04487855_0749</name>
    <name evidence="2" type="ORF">SAMN05216589_0876</name>
</gene>
<name>A0A1I4JS84_9GAMM</name>
<evidence type="ECO:0000313" key="2">
    <source>
        <dbReference type="EMBL" id="SER54687.1"/>
    </source>
</evidence>
<evidence type="ECO:0000313" key="4">
    <source>
        <dbReference type="Proteomes" id="UP000186599"/>
    </source>
</evidence>
<keyword evidence="4" id="KW-1185">Reference proteome</keyword>
<dbReference type="AlphaFoldDB" id="A0A1I4JS84"/>
<evidence type="ECO:0000313" key="3">
    <source>
        <dbReference type="EMBL" id="SFL69429.1"/>
    </source>
</evidence>
<proteinExistence type="predicted"/>
<dbReference type="OrthoDB" id="6987385at2"/>